<accession>A0A160DXQ7</accession>
<dbReference type="Gene3D" id="1.20.5.1930">
    <property type="match status" value="1"/>
</dbReference>
<dbReference type="AlphaFoldDB" id="A0A160DXQ7"/>
<dbReference type="InterPro" id="IPR011712">
    <property type="entry name" value="Sig_transdc_His_kin_sub3_dim/P"/>
</dbReference>
<dbReference type="GO" id="GO:0000155">
    <property type="term" value="F:phosphorelay sensor kinase activity"/>
    <property type="evidence" value="ECO:0007669"/>
    <property type="project" value="InterPro"/>
</dbReference>
<dbReference type="GO" id="GO:0016020">
    <property type="term" value="C:membrane"/>
    <property type="evidence" value="ECO:0007669"/>
    <property type="project" value="InterPro"/>
</dbReference>
<dbReference type="PANTHER" id="PTHR24421:SF59">
    <property type="entry name" value="OXYGEN SENSOR HISTIDINE KINASE NREB"/>
    <property type="match status" value="1"/>
</dbReference>
<dbReference type="RefSeq" id="WP_067650474.1">
    <property type="nucleotide sequence ID" value="NZ_CP015249.1"/>
</dbReference>
<gene>
    <name evidence="6" type="ORF">I596_3537</name>
</gene>
<dbReference type="SMART" id="SM00387">
    <property type="entry name" value="HATPase_c"/>
    <property type="match status" value="1"/>
</dbReference>
<keyword evidence="4" id="KW-0812">Transmembrane</keyword>
<dbReference type="GO" id="GO:0046983">
    <property type="term" value="F:protein dimerization activity"/>
    <property type="evidence" value="ECO:0007669"/>
    <property type="project" value="InterPro"/>
</dbReference>
<feature type="transmembrane region" description="Helical" evidence="4">
    <location>
        <begin position="17"/>
        <end position="36"/>
    </location>
</feature>
<dbReference type="InterPro" id="IPR036890">
    <property type="entry name" value="HATPase_C_sf"/>
</dbReference>
<dbReference type="InterPro" id="IPR003594">
    <property type="entry name" value="HATPase_dom"/>
</dbReference>
<name>A0A160DXQ7_9GAMM</name>
<evidence type="ECO:0000256" key="1">
    <source>
        <dbReference type="ARBA" id="ARBA00022679"/>
    </source>
</evidence>
<evidence type="ECO:0000256" key="2">
    <source>
        <dbReference type="ARBA" id="ARBA00022777"/>
    </source>
</evidence>
<dbReference type="Pfam" id="PF02518">
    <property type="entry name" value="HATPase_c"/>
    <property type="match status" value="1"/>
</dbReference>
<dbReference type="CDD" id="cd16917">
    <property type="entry name" value="HATPase_UhpB-NarQ-NarX-like"/>
    <property type="match status" value="1"/>
</dbReference>
<evidence type="ECO:0000259" key="5">
    <source>
        <dbReference type="SMART" id="SM00387"/>
    </source>
</evidence>
<dbReference type="Proteomes" id="UP000076830">
    <property type="component" value="Chromosome"/>
</dbReference>
<keyword evidence="3" id="KW-0902">Two-component regulatory system</keyword>
<dbReference type="SUPFAM" id="SSF55874">
    <property type="entry name" value="ATPase domain of HSP90 chaperone/DNA topoisomerase II/histidine kinase"/>
    <property type="match status" value="1"/>
</dbReference>
<evidence type="ECO:0000256" key="3">
    <source>
        <dbReference type="ARBA" id="ARBA00023012"/>
    </source>
</evidence>
<dbReference type="PANTHER" id="PTHR24421">
    <property type="entry name" value="NITRATE/NITRITE SENSOR PROTEIN NARX-RELATED"/>
    <property type="match status" value="1"/>
</dbReference>
<protein>
    <submittedName>
        <fullName evidence="6">Two-component system sensor protein</fullName>
    </submittedName>
</protein>
<feature type="transmembrane region" description="Helical" evidence="4">
    <location>
        <begin position="113"/>
        <end position="133"/>
    </location>
</feature>
<keyword evidence="4" id="KW-0472">Membrane</keyword>
<reference evidence="6 7" key="1">
    <citation type="submission" date="2016-04" db="EMBL/GenBank/DDBJ databases">
        <title>Complete genome sequence of Dokdonella koreensis DS-123T.</title>
        <authorList>
            <person name="Kim J.F."/>
            <person name="Lee H."/>
            <person name="Kwak M.-J."/>
        </authorList>
    </citation>
    <scope>NUCLEOTIDE SEQUENCE [LARGE SCALE GENOMIC DNA]</scope>
    <source>
        <strain evidence="6 7">DS-123</strain>
    </source>
</reference>
<feature type="transmembrane region" description="Helical" evidence="4">
    <location>
        <begin position="43"/>
        <end position="61"/>
    </location>
</feature>
<evidence type="ECO:0000313" key="6">
    <source>
        <dbReference type="EMBL" id="ANB19525.1"/>
    </source>
</evidence>
<keyword evidence="7" id="KW-1185">Reference proteome</keyword>
<keyword evidence="2" id="KW-0418">Kinase</keyword>
<dbReference type="Gene3D" id="3.30.565.10">
    <property type="entry name" value="Histidine kinase-like ATPase, C-terminal domain"/>
    <property type="match status" value="1"/>
</dbReference>
<proteinExistence type="predicted"/>
<dbReference type="KEGG" id="dko:I596_3537"/>
<dbReference type="STRING" id="1300342.I596_3537"/>
<dbReference type="InterPro" id="IPR050482">
    <property type="entry name" value="Sensor_HK_TwoCompSys"/>
</dbReference>
<evidence type="ECO:0000256" key="4">
    <source>
        <dbReference type="SAM" id="Phobius"/>
    </source>
</evidence>
<keyword evidence="1" id="KW-0808">Transferase</keyword>
<dbReference type="OrthoDB" id="9797605at2"/>
<feature type="transmembrane region" description="Helical" evidence="4">
    <location>
        <begin position="73"/>
        <end position="101"/>
    </location>
</feature>
<sequence>MRPASVLPALRRLVEPLALAGLITWAAIFAGVLRYSSDALDPALAVLLASFGACLLVSILVEESTPPASWQRVLVLTQVLIALLTCMVTREVLAAVLLVIAAAQLPALMSRPAWITVLVLANIALYLILSRLWGNSTPLLLTVIHMGFQIFAAATALYAHQAETARAELAQVNAHLLATHSLLEESARDRERLRLARELHDVAGHTLTALKLQLALLARDPAGAPPAVTTAATLADSLLGDIRGVVGQLRQADGLDLRQAITQLAVPIPRPAVHLDLAEDARVDDIGQAQALLRVAQEALTNAVRHSGAGQVWLRLARDGRSLVLTVCDDGRGARTLRIGHGLAGMRERLAAVGGTLAIDAERGFRVTARVPLT</sequence>
<feature type="domain" description="Histidine kinase/HSP90-like ATPase" evidence="5">
    <location>
        <begin position="287"/>
        <end position="373"/>
    </location>
</feature>
<dbReference type="Pfam" id="PF07730">
    <property type="entry name" value="HisKA_3"/>
    <property type="match status" value="1"/>
</dbReference>
<feature type="transmembrane region" description="Helical" evidence="4">
    <location>
        <begin position="139"/>
        <end position="159"/>
    </location>
</feature>
<dbReference type="EMBL" id="CP015249">
    <property type="protein sequence ID" value="ANB19525.1"/>
    <property type="molecule type" value="Genomic_DNA"/>
</dbReference>
<keyword evidence="4" id="KW-1133">Transmembrane helix</keyword>
<organism evidence="6 7">
    <name type="scientific">Dokdonella koreensis DS-123</name>
    <dbReference type="NCBI Taxonomy" id="1300342"/>
    <lineage>
        <taxon>Bacteria</taxon>
        <taxon>Pseudomonadati</taxon>
        <taxon>Pseudomonadota</taxon>
        <taxon>Gammaproteobacteria</taxon>
        <taxon>Lysobacterales</taxon>
        <taxon>Rhodanobacteraceae</taxon>
        <taxon>Dokdonella</taxon>
    </lineage>
</organism>
<evidence type="ECO:0000313" key="7">
    <source>
        <dbReference type="Proteomes" id="UP000076830"/>
    </source>
</evidence>